<accession>A0A3B0QS44</accession>
<feature type="transmembrane region" description="Helical" evidence="1">
    <location>
        <begin position="212"/>
        <end position="234"/>
    </location>
</feature>
<gene>
    <name evidence="2" type="ORF">MNBD_BACTEROID02-715</name>
</gene>
<evidence type="ECO:0008006" key="3">
    <source>
        <dbReference type="Google" id="ProtNLM"/>
    </source>
</evidence>
<dbReference type="AlphaFoldDB" id="A0A3B0QS44"/>
<proteinExistence type="predicted"/>
<protein>
    <recommendedName>
        <fullName evidence="3">DUF3307 domain-containing protein</fullName>
    </recommendedName>
</protein>
<reference evidence="2" key="1">
    <citation type="submission" date="2018-06" db="EMBL/GenBank/DDBJ databases">
        <authorList>
            <person name="Zhirakovskaya E."/>
        </authorList>
    </citation>
    <scope>NUCLEOTIDE SEQUENCE</scope>
</reference>
<evidence type="ECO:0000313" key="2">
    <source>
        <dbReference type="EMBL" id="VAV83062.1"/>
    </source>
</evidence>
<dbReference type="InterPro" id="IPR021737">
    <property type="entry name" value="Phage_phiKZ_Orf197"/>
</dbReference>
<organism evidence="2">
    <name type="scientific">hydrothermal vent metagenome</name>
    <dbReference type="NCBI Taxonomy" id="652676"/>
    <lineage>
        <taxon>unclassified sequences</taxon>
        <taxon>metagenomes</taxon>
        <taxon>ecological metagenomes</taxon>
    </lineage>
</organism>
<name>A0A3B0QS44_9ZZZZ</name>
<dbReference type="Pfam" id="PF11750">
    <property type="entry name" value="DUF3307"/>
    <property type="match status" value="1"/>
</dbReference>
<keyword evidence="1" id="KW-1133">Transmembrane helix</keyword>
<feature type="transmembrane region" description="Helical" evidence="1">
    <location>
        <begin position="59"/>
        <end position="76"/>
    </location>
</feature>
<sequence>MLALFIKLILAHIIGDFLLQPAKWVAHKEANKHKSKFLYWHILIHLVTLVLVLQANPEYWLGILIIIVSHFCIDIIKLHLKSIINTRLLFSLDQLAHLIIIAFVVNIYKTYQFDISIIYSTKWLLFITYFLCVTVVSSVVMKTIISKWSLEEYTNEESLENAGAYIGMLERLFVFTFIIIGYWEGIGFLLAAKSVFRFGDLSKAKGRKLTEYILIGTLISFGLAILLGISYQYMLTLIENPL</sequence>
<feature type="transmembrane region" description="Helical" evidence="1">
    <location>
        <begin position="88"/>
        <end position="108"/>
    </location>
</feature>
<feature type="transmembrane region" description="Helical" evidence="1">
    <location>
        <begin position="172"/>
        <end position="192"/>
    </location>
</feature>
<dbReference type="EMBL" id="UOEB01000056">
    <property type="protein sequence ID" value="VAV83062.1"/>
    <property type="molecule type" value="Genomic_DNA"/>
</dbReference>
<feature type="transmembrane region" description="Helical" evidence="1">
    <location>
        <begin position="123"/>
        <end position="141"/>
    </location>
</feature>
<keyword evidence="1" id="KW-0812">Transmembrane</keyword>
<evidence type="ECO:0000256" key="1">
    <source>
        <dbReference type="SAM" id="Phobius"/>
    </source>
</evidence>
<feature type="transmembrane region" description="Helical" evidence="1">
    <location>
        <begin position="37"/>
        <end position="53"/>
    </location>
</feature>
<keyword evidence="1" id="KW-0472">Membrane</keyword>